<keyword evidence="4" id="KW-0997">Cell inner membrane</keyword>
<evidence type="ECO:0000256" key="2">
    <source>
        <dbReference type="ARBA" id="ARBA00022448"/>
    </source>
</evidence>
<dbReference type="GO" id="GO:0005886">
    <property type="term" value="C:plasma membrane"/>
    <property type="evidence" value="ECO:0007669"/>
    <property type="project" value="UniProtKB-SubCell"/>
</dbReference>
<keyword evidence="3" id="KW-1003">Cell membrane</keyword>
<evidence type="ECO:0000256" key="4">
    <source>
        <dbReference type="ARBA" id="ARBA00022519"/>
    </source>
</evidence>
<evidence type="ECO:0000256" key="5">
    <source>
        <dbReference type="ARBA" id="ARBA00022692"/>
    </source>
</evidence>
<feature type="transmembrane region" description="Helical" evidence="8">
    <location>
        <begin position="142"/>
        <end position="163"/>
    </location>
</feature>
<dbReference type="Proteomes" id="UP000886889">
    <property type="component" value="Unassembled WGS sequence"/>
</dbReference>
<keyword evidence="2" id="KW-0813">Transport</keyword>
<feature type="transmembrane region" description="Helical" evidence="8">
    <location>
        <begin position="63"/>
        <end position="81"/>
    </location>
</feature>
<evidence type="ECO:0000256" key="1">
    <source>
        <dbReference type="ARBA" id="ARBA00004651"/>
    </source>
</evidence>
<evidence type="ECO:0000256" key="7">
    <source>
        <dbReference type="ARBA" id="ARBA00023136"/>
    </source>
</evidence>
<protein>
    <submittedName>
        <fullName evidence="9">ABC transporter permease</fullName>
    </submittedName>
</protein>
<evidence type="ECO:0000313" key="9">
    <source>
        <dbReference type="EMBL" id="HIV23376.1"/>
    </source>
</evidence>
<sequence length="341" mass="36241">MNRKRRDAIKNLSVSQQFVAQAEENARMDKIRRYSPLILLVIMTAIGGISQKNFFSWANIVNIMFQMSIPLVISVGLSYVLLLGSIDLSIEGVMGFGGSLVAYLVINNSNSNNFGLLGVLLVVLIGLGVGAIVGFLHTKARIASFIVSYAVGCIMTGAAVLIYRGTPIQVKDPLFTAISQGRLFGIPYITLISFAVFIIGAIIMNYTAFGRAVFAIGDNEAAAASTGINISRTKIKVFALCGCTAAIAGVLQCMRLKLGQSDLGLNQMFPVVTAIVLGGGSVSGGKGGSLQSFVGVLIYTELANWLTLMGVDTNLKKVIQGIIIIVAVTLTVEHNRKTVVK</sequence>
<accession>A0A9D1NZM5</accession>
<evidence type="ECO:0000256" key="8">
    <source>
        <dbReference type="SAM" id="Phobius"/>
    </source>
</evidence>
<dbReference type="Pfam" id="PF02653">
    <property type="entry name" value="BPD_transp_2"/>
    <property type="match status" value="1"/>
</dbReference>
<dbReference type="EMBL" id="DVOS01000046">
    <property type="protein sequence ID" value="HIV23376.1"/>
    <property type="molecule type" value="Genomic_DNA"/>
</dbReference>
<comment type="subcellular location">
    <subcellularLocation>
        <location evidence="1">Cell membrane</location>
        <topology evidence="1">Multi-pass membrane protein</topology>
    </subcellularLocation>
</comment>
<proteinExistence type="predicted"/>
<feature type="transmembrane region" description="Helical" evidence="8">
    <location>
        <begin position="112"/>
        <end position="135"/>
    </location>
</feature>
<keyword evidence="6 8" id="KW-1133">Transmembrane helix</keyword>
<gene>
    <name evidence="9" type="ORF">IAC80_05490</name>
</gene>
<feature type="transmembrane region" description="Helical" evidence="8">
    <location>
        <begin position="88"/>
        <end position="106"/>
    </location>
</feature>
<comment type="caution">
    <text evidence="9">The sequence shown here is derived from an EMBL/GenBank/DDBJ whole genome shotgun (WGS) entry which is preliminary data.</text>
</comment>
<evidence type="ECO:0000256" key="3">
    <source>
        <dbReference type="ARBA" id="ARBA00022475"/>
    </source>
</evidence>
<feature type="transmembrane region" description="Helical" evidence="8">
    <location>
        <begin position="183"/>
        <end position="204"/>
    </location>
</feature>
<name>A0A9D1NZM5_9FIRM</name>
<evidence type="ECO:0000313" key="10">
    <source>
        <dbReference type="Proteomes" id="UP000886889"/>
    </source>
</evidence>
<keyword evidence="7 8" id="KW-0472">Membrane</keyword>
<dbReference type="InterPro" id="IPR001851">
    <property type="entry name" value="ABC_transp_permease"/>
</dbReference>
<evidence type="ECO:0000256" key="6">
    <source>
        <dbReference type="ARBA" id="ARBA00022989"/>
    </source>
</evidence>
<organism evidence="9 10">
    <name type="scientific">Candidatus Merdiplasma excrementigallinarum</name>
    <dbReference type="NCBI Taxonomy" id="2840864"/>
    <lineage>
        <taxon>Bacteria</taxon>
        <taxon>Bacillati</taxon>
        <taxon>Bacillota</taxon>
        <taxon>Clostridia</taxon>
        <taxon>Lachnospirales</taxon>
        <taxon>Lachnospiraceae</taxon>
        <taxon>Lachnospiraceae incertae sedis</taxon>
        <taxon>Candidatus Merdiplasma</taxon>
    </lineage>
</organism>
<reference evidence="9" key="1">
    <citation type="submission" date="2020-10" db="EMBL/GenBank/DDBJ databases">
        <authorList>
            <person name="Gilroy R."/>
        </authorList>
    </citation>
    <scope>NUCLEOTIDE SEQUENCE</scope>
    <source>
        <strain evidence="9">ChiBcec6-7307</strain>
    </source>
</reference>
<keyword evidence="5 8" id="KW-0812">Transmembrane</keyword>
<feature type="transmembrane region" description="Helical" evidence="8">
    <location>
        <begin position="34"/>
        <end position="51"/>
    </location>
</feature>
<dbReference type="GO" id="GO:0022857">
    <property type="term" value="F:transmembrane transporter activity"/>
    <property type="evidence" value="ECO:0007669"/>
    <property type="project" value="InterPro"/>
</dbReference>
<dbReference type="PANTHER" id="PTHR32196">
    <property type="entry name" value="ABC TRANSPORTER PERMEASE PROTEIN YPHD-RELATED-RELATED"/>
    <property type="match status" value="1"/>
</dbReference>
<dbReference type="PANTHER" id="PTHR32196:SF21">
    <property type="entry name" value="ABC TRANSPORTER PERMEASE PROTEIN YPHD-RELATED"/>
    <property type="match status" value="1"/>
</dbReference>
<dbReference type="CDD" id="cd06579">
    <property type="entry name" value="TM_PBP1_transp_AraH_like"/>
    <property type="match status" value="1"/>
</dbReference>
<dbReference type="AlphaFoldDB" id="A0A9D1NZM5"/>
<reference evidence="9" key="2">
    <citation type="journal article" date="2021" name="PeerJ">
        <title>Extensive microbial diversity within the chicken gut microbiome revealed by metagenomics and culture.</title>
        <authorList>
            <person name="Gilroy R."/>
            <person name="Ravi A."/>
            <person name="Getino M."/>
            <person name="Pursley I."/>
            <person name="Horton D.L."/>
            <person name="Alikhan N.F."/>
            <person name="Baker D."/>
            <person name="Gharbi K."/>
            <person name="Hall N."/>
            <person name="Watson M."/>
            <person name="Adriaenssens E.M."/>
            <person name="Foster-Nyarko E."/>
            <person name="Jarju S."/>
            <person name="Secka A."/>
            <person name="Antonio M."/>
            <person name="Oren A."/>
            <person name="Chaudhuri R.R."/>
            <person name="La Ragione R."/>
            <person name="Hildebrand F."/>
            <person name="Pallen M.J."/>
        </authorList>
    </citation>
    <scope>NUCLEOTIDE SEQUENCE</scope>
    <source>
        <strain evidence="9">ChiBcec6-7307</strain>
    </source>
</reference>